<protein>
    <recommendedName>
        <fullName evidence="14">Cholesterol oxidase</fullName>
        <ecNumber evidence="13">1.1.3.6</ecNumber>
        <ecNumber evidence="11">5.3.3.1</ecNumber>
    </recommendedName>
    <alternativeName>
        <fullName evidence="15">Cholesterol isomerase</fullName>
    </alternativeName>
</protein>
<proteinExistence type="inferred from homology"/>
<dbReference type="RefSeq" id="WP_203780697.1">
    <property type="nucleotide sequence ID" value="NZ_BOMV01000013.1"/>
</dbReference>
<feature type="domain" description="Glucose-methanol-choline oxidoreductase C-terminal" evidence="16">
    <location>
        <begin position="480"/>
        <end position="532"/>
    </location>
</feature>
<accession>A0A919JW35</accession>
<evidence type="ECO:0000256" key="6">
    <source>
        <dbReference type="ARBA" id="ARBA00023002"/>
    </source>
</evidence>
<comment type="caution">
    <text evidence="17">The sequence shown here is derived from an EMBL/GenBank/DDBJ whole genome shotgun (WGS) entry which is preliminary data.</text>
</comment>
<dbReference type="InterPro" id="IPR007867">
    <property type="entry name" value="GMC_OxRtase_C"/>
</dbReference>
<keyword evidence="5" id="KW-0274">FAD</keyword>
<keyword evidence="6" id="KW-0560">Oxidoreductase</keyword>
<evidence type="ECO:0000256" key="7">
    <source>
        <dbReference type="ARBA" id="ARBA00023098"/>
    </source>
</evidence>
<dbReference type="Pfam" id="PF13450">
    <property type="entry name" value="NAD_binding_8"/>
    <property type="match status" value="1"/>
</dbReference>
<evidence type="ECO:0000256" key="13">
    <source>
        <dbReference type="ARBA" id="ARBA00049723"/>
    </source>
</evidence>
<comment type="cofactor">
    <cofactor evidence="1">
        <name>FAD</name>
        <dbReference type="ChEBI" id="CHEBI:57692"/>
    </cofactor>
</comment>
<keyword evidence="7" id="KW-0443">Lipid metabolism</keyword>
<sequence>MSSSQVTRRNVLRIGALGAGAAVTTGILGWEGALAAYGAVPALAGKTAVVIGSGFGGAVAAYRLAQAGVSVTVLERGRRWTVDGSGNTFCTISNPDWRCAWFSDRPPLGLDTSKAIERRAGLIAKHTGNGINVLSGTGVGGGSLVIGMFMPQPRRADWTKVYPADIPFDEMDRVYWPRARQALGATTIPADIQAGARFQGARAWLSYVQEFGQSAVQIPFNVDWNVIRDEIAGRAPACHTVGEGPFGSNSGAKNSVDRNYLRWAEATGNVRVLPLHEVTEIREVSGQVTLEVAGKQIDEYGATLATKVFGCDFLFLAAGSLGSTSLLLTSRAKGKLPKLTSAEVGKGWANNGDFLVARLNLRKTVGSAQGGPGNAKFFDDANPYAPAAMAWESAPMPSWLGNASAHLVTSQSPERGEIRYDAASGAGKVHWPYAEMATASDKAGRDLVTRLWWATEGKHGYLLNGLPTYDRNTGMGLGSANTYHPLGGLVMGRATDFSGKVSGYSNMYCVDGALLPGTTCLANPSLTITANAERCMDRFIASYA</sequence>
<evidence type="ECO:0000256" key="15">
    <source>
        <dbReference type="ARBA" id="ARBA00049778"/>
    </source>
</evidence>
<dbReference type="GO" id="GO:0016995">
    <property type="term" value="F:cholesterol oxidase activity"/>
    <property type="evidence" value="ECO:0007669"/>
    <property type="project" value="UniProtKB-EC"/>
</dbReference>
<dbReference type="EMBL" id="BOMV01000013">
    <property type="protein sequence ID" value="GIE94377.1"/>
    <property type="molecule type" value="Genomic_DNA"/>
</dbReference>
<dbReference type="Pfam" id="PF05199">
    <property type="entry name" value="GMC_oxred_C"/>
    <property type="match status" value="1"/>
</dbReference>
<comment type="pathway">
    <text evidence="12">Steroid metabolism; cholesterol degradation.</text>
</comment>
<comment type="similarity">
    <text evidence="2">Belongs to the GMC oxidoreductase family.</text>
</comment>
<dbReference type="Gene3D" id="3.50.50.60">
    <property type="entry name" value="FAD/NAD(P)-binding domain"/>
    <property type="match status" value="1"/>
</dbReference>
<keyword evidence="9" id="KW-0753">Steroid metabolism</keyword>
<keyword evidence="10" id="KW-0413">Isomerase</keyword>
<evidence type="ECO:0000313" key="17">
    <source>
        <dbReference type="EMBL" id="GIE94377.1"/>
    </source>
</evidence>
<evidence type="ECO:0000313" key="18">
    <source>
        <dbReference type="Proteomes" id="UP000636960"/>
    </source>
</evidence>
<keyword evidence="4" id="KW-0285">Flavoprotein</keyword>
<dbReference type="InterPro" id="IPR052542">
    <property type="entry name" value="Cholesterol_Oxidase"/>
</dbReference>
<evidence type="ECO:0000256" key="14">
    <source>
        <dbReference type="ARBA" id="ARBA00049744"/>
    </source>
</evidence>
<dbReference type="PANTHER" id="PTHR47470:SF1">
    <property type="entry name" value="FAD-DEPENDENT OXIDOREDUCTASE 2 FAD BINDING DOMAIN-CONTAINING PROTEIN"/>
    <property type="match status" value="1"/>
</dbReference>
<dbReference type="GO" id="GO:0008203">
    <property type="term" value="P:cholesterol metabolic process"/>
    <property type="evidence" value="ECO:0007669"/>
    <property type="project" value="UniProtKB-KW"/>
</dbReference>
<evidence type="ECO:0000259" key="16">
    <source>
        <dbReference type="Pfam" id="PF05199"/>
    </source>
</evidence>
<dbReference type="EC" id="1.1.3.6" evidence="13"/>
<name>A0A919JW35_9ACTN</name>
<evidence type="ECO:0000256" key="8">
    <source>
        <dbReference type="ARBA" id="ARBA00023166"/>
    </source>
</evidence>
<dbReference type="SUPFAM" id="SSF54373">
    <property type="entry name" value="FAD-linked reductases, C-terminal domain"/>
    <property type="match status" value="1"/>
</dbReference>
<evidence type="ECO:0000256" key="1">
    <source>
        <dbReference type="ARBA" id="ARBA00001974"/>
    </source>
</evidence>
<gene>
    <name evidence="17" type="ORF">Ari01nite_18420</name>
</gene>
<evidence type="ECO:0000256" key="5">
    <source>
        <dbReference type="ARBA" id="ARBA00022827"/>
    </source>
</evidence>
<evidence type="ECO:0000256" key="4">
    <source>
        <dbReference type="ARBA" id="ARBA00022630"/>
    </source>
</evidence>
<evidence type="ECO:0000256" key="11">
    <source>
        <dbReference type="ARBA" id="ARBA00038856"/>
    </source>
</evidence>
<organism evidence="17 18">
    <name type="scientific">Paractinoplanes rishiriensis</name>
    <dbReference type="NCBI Taxonomy" id="1050105"/>
    <lineage>
        <taxon>Bacteria</taxon>
        <taxon>Bacillati</taxon>
        <taxon>Actinomycetota</taxon>
        <taxon>Actinomycetes</taxon>
        <taxon>Micromonosporales</taxon>
        <taxon>Micromonosporaceae</taxon>
        <taxon>Paractinoplanes</taxon>
    </lineage>
</organism>
<dbReference type="PROSITE" id="PS51318">
    <property type="entry name" value="TAT"/>
    <property type="match status" value="1"/>
</dbReference>
<keyword evidence="18" id="KW-1185">Reference proteome</keyword>
<evidence type="ECO:0000256" key="2">
    <source>
        <dbReference type="ARBA" id="ARBA00010790"/>
    </source>
</evidence>
<evidence type="ECO:0000256" key="10">
    <source>
        <dbReference type="ARBA" id="ARBA00023235"/>
    </source>
</evidence>
<evidence type="ECO:0000256" key="12">
    <source>
        <dbReference type="ARBA" id="ARBA00049645"/>
    </source>
</evidence>
<keyword evidence="8" id="KW-1207">Sterol metabolism</keyword>
<dbReference type="Proteomes" id="UP000636960">
    <property type="component" value="Unassembled WGS sequence"/>
</dbReference>
<dbReference type="PANTHER" id="PTHR47470">
    <property type="entry name" value="CHOLESTEROL OXIDASE"/>
    <property type="match status" value="1"/>
</dbReference>
<dbReference type="Gene3D" id="3.30.410.10">
    <property type="entry name" value="Cholesterol Oxidase, domain 2"/>
    <property type="match status" value="1"/>
</dbReference>
<dbReference type="InterPro" id="IPR006311">
    <property type="entry name" value="TAT_signal"/>
</dbReference>
<keyword evidence="3" id="KW-0153">Cholesterol metabolism</keyword>
<dbReference type="InterPro" id="IPR036188">
    <property type="entry name" value="FAD/NAD-bd_sf"/>
</dbReference>
<evidence type="ECO:0000256" key="3">
    <source>
        <dbReference type="ARBA" id="ARBA00022548"/>
    </source>
</evidence>
<reference evidence="17" key="1">
    <citation type="submission" date="2021-01" db="EMBL/GenBank/DDBJ databases">
        <title>Whole genome shotgun sequence of Actinoplanes rishiriensis NBRC 108556.</title>
        <authorList>
            <person name="Komaki H."/>
            <person name="Tamura T."/>
        </authorList>
    </citation>
    <scope>NUCLEOTIDE SEQUENCE</scope>
    <source>
        <strain evidence="17">NBRC 108556</strain>
    </source>
</reference>
<dbReference type="EC" id="5.3.3.1" evidence="11"/>
<evidence type="ECO:0000256" key="9">
    <source>
        <dbReference type="ARBA" id="ARBA00023221"/>
    </source>
</evidence>
<dbReference type="AlphaFoldDB" id="A0A919JW35"/>
<dbReference type="GO" id="GO:0004769">
    <property type="term" value="F:steroid Delta-isomerase activity"/>
    <property type="evidence" value="ECO:0007669"/>
    <property type="project" value="UniProtKB-EC"/>
</dbReference>
<dbReference type="SUPFAM" id="SSF51905">
    <property type="entry name" value="FAD/NAD(P)-binding domain"/>
    <property type="match status" value="1"/>
</dbReference>